<dbReference type="AlphaFoldDB" id="A0AAV6FX55"/>
<comment type="caution">
    <text evidence="1">The sequence shown here is derived from an EMBL/GenBank/DDBJ whole genome shotgun (WGS) entry which is preliminary data.</text>
</comment>
<reference evidence="1" key="1">
    <citation type="submission" date="2020-10" db="EMBL/GenBank/DDBJ databases">
        <title>Chromosome-scale genome assembly of the Allis shad, Alosa alosa.</title>
        <authorList>
            <person name="Margot Z."/>
            <person name="Christophe K."/>
            <person name="Cabau C."/>
            <person name="Louis A."/>
            <person name="Berthelot C."/>
            <person name="Parey E."/>
            <person name="Roest Crollius H."/>
            <person name="Montfort J."/>
            <person name="Robinson-Rechavi M."/>
            <person name="Bucao C."/>
            <person name="Bouchez O."/>
            <person name="Gislard M."/>
            <person name="Lluch J."/>
            <person name="Milhes M."/>
            <person name="Lampietro C."/>
            <person name="Lopez Roques C."/>
            <person name="Donnadieu C."/>
            <person name="Braasch I."/>
            <person name="Desvignes T."/>
            <person name="Postlethwait J."/>
            <person name="Bobe J."/>
            <person name="Guiguen Y."/>
        </authorList>
    </citation>
    <scope>NUCLEOTIDE SEQUENCE</scope>
    <source>
        <strain evidence="1">M-15738</strain>
        <tissue evidence="1">Blood</tissue>
    </source>
</reference>
<organism evidence="1 2">
    <name type="scientific">Alosa alosa</name>
    <name type="common">allis shad</name>
    <dbReference type="NCBI Taxonomy" id="278164"/>
    <lineage>
        <taxon>Eukaryota</taxon>
        <taxon>Metazoa</taxon>
        <taxon>Chordata</taxon>
        <taxon>Craniata</taxon>
        <taxon>Vertebrata</taxon>
        <taxon>Euteleostomi</taxon>
        <taxon>Actinopterygii</taxon>
        <taxon>Neopterygii</taxon>
        <taxon>Teleostei</taxon>
        <taxon>Clupei</taxon>
        <taxon>Clupeiformes</taxon>
        <taxon>Clupeoidei</taxon>
        <taxon>Clupeidae</taxon>
        <taxon>Alosa</taxon>
    </lineage>
</organism>
<name>A0AAV6FX55_9TELE</name>
<evidence type="ECO:0000313" key="2">
    <source>
        <dbReference type="Proteomes" id="UP000823561"/>
    </source>
</evidence>
<sequence length="103" mass="11078">MQVCAMSAGVVRSFAVGSFCPLTLLKKSASWPWRGYTQSFAECTSRSSTGVPHGSVLGPLLYSLDTCDRVATSNSIIVRFANNTVVAGLICDNDKKTLLEKED</sequence>
<gene>
    <name evidence="1" type="ORF">AALO_G00246970</name>
</gene>
<evidence type="ECO:0000313" key="1">
    <source>
        <dbReference type="EMBL" id="KAG5265842.1"/>
    </source>
</evidence>
<evidence type="ECO:0008006" key="3">
    <source>
        <dbReference type="Google" id="ProtNLM"/>
    </source>
</evidence>
<dbReference type="Proteomes" id="UP000823561">
    <property type="component" value="Chromosome 19"/>
</dbReference>
<protein>
    <recommendedName>
        <fullName evidence="3">Reverse transcriptase domain-containing protein</fullName>
    </recommendedName>
</protein>
<proteinExistence type="predicted"/>
<dbReference type="EMBL" id="JADWDJ010000019">
    <property type="protein sequence ID" value="KAG5265842.1"/>
    <property type="molecule type" value="Genomic_DNA"/>
</dbReference>
<keyword evidence="2" id="KW-1185">Reference proteome</keyword>
<accession>A0AAV6FX55</accession>